<proteinExistence type="predicted"/>
<evidence type="ECO:0000313" key="2">
    <source>
        <dbReference type="EMBL" id="MBB6478447.1"/>
    </source>
</evidence>
<evidence type="ECO:0000256" key="1">
    <source>
        <dbReference type="SAM" id="Phobius"/>
    </source>
</evidence>
<feature type="transmembrane region" description="Helical" evidence="1">
    <location>
        <begin position="156"/>
        <end position="175"/>
    </location>
</feature>
<dbReference type="EMBL" id="JACHGJ010000001">
    <property type="protein sequence ID" value="MBB6478447.1"/>
    <property type="molecule type" value="Genomic_DNA"/>
</dbReference>
<keyword evidence="1" id="KW-0812">Transmembrane</keyword>
<name>A0A841R5L6_9SPIO</name>
<evidence type="ECO:0008006" key="4">
    <source>
        <dbReference type="Google" id="ProtNLM"/>
    </source>
</evidence>
<feature type="transmembrane region" description="Helical" evidence="1">
    <location>
        <begin position="320"/>
        <end position="339"/>
    </location>
</feature>
<feature type="transmembrane region" description="Helical" evidence="1">
    <location>
        <begin position="230"/>
        <end position="253"/>
    </location>
</feature>
<reference evidence="2 3" key="1">
    <citation type="submission" date="2020-08" db="EMBL/GenBank/DDBJ databases">
        <title>Genomic Encyclopedia of Type Strains, Phase IV (KMG-IV): sequencing the most valuable type-strain genomes for metagenomic binning, comparative biology and taxonomic classification.</title>
        <authorList>
            <person name="Goeker M."/>
        </authorList>
    </citation>
    <scope>NUCLEOTIDE SEQUENCE [LARGE SCALE GENOMIC DNA]</scope>
    <source>
        <strain evidence="2 3">DSM 2461</strain>
    </source>
</reference>
<evidence type="ECO:0000313" key="3">
    <source>
        <dbReference type="Proteomes" id="UP000587760"/>
    </source>
</evidence>
<keyword evidence="1" id="KW-1133">Transmembrane helix</keyword>
<dbReference type="AlphaFoldDB" id="A0A841R5L6"/>
<organism evidence="2 3">
    <name type="scientific">Spirochaeta isovalerica</name>
    <dbReference type="NCBI Taxonomy" id="150"/>
    <lineage>
        <taxon>Bacteria</taxon>
        <taxon>Pseudomonadati</taxon>
        <taxon>Spirochaetota</taxon>
        <taxon>Spirochaetia</taxon>
        <taxon>Spirochaetales</taxon>
        <taxon>Spirochaetaceae</taxon>
        <taxon>Spirochaeta</taxon>
    </lineage>
</organism>
<protein>
    <recommendedName>
        <fullName evidence="4">Transporter gate domain protein</fullName>
    </recommendedName>
</protein>
<feature type="transmembrane region" description="Helical" evidence="1">
    <location>
        <begin position="129"/>
        <end position="150"/>
    </location>
</feature>
<keyword evidence="1" id="KW-0472">Membrane</keyword>
<accession>A0A841R5L6</accession>
<comment type="caution">
    <text evidence="2">The sequence shown here is derived from an EMBL/GenBank/DDBJ whole genome shotgun (WGS) entry which is preliminary data.</text>
</comment>
<dbReference type="Proteomes" id="UP000587760">
    <property type="component" value="Unassembled WGS sequence"/>
</dbReference>
<feature type="transmembrane region" description="Helical" evidence="1">
    <location>
        <begin position="45"/>
        <end position="76"/>
    </location>
</feature>
<keyword evidence="3" id="KW-1185">Reference proteome</keyword>
<gene>
    <name evidence="2" type="ORF">HNR50_000080</name>
</gene>
<feature type="transmembrane region" description="Helical" evidence="1">
    <location>
        <begin position="351"/>
        <end position="374"/>
    </location>
</feature>
<feature type="transmembrane region" description="Helical" evidence="1">
    <location>
        <begin position="287"/>
        <end position="308"/>
    </location>
</feature>
<sequence length="375" mass="39869">MKKVKAFSAGTIILLLFMVGTVVLYGNVMGLANFFSTIMATAHDLLINTVLFILAITVLAGALGSFMSEFGILALLNRILAPGVKLLWRLPGCSALGAISTYVSDNPAIIALSKDKSFIDYFEDYQKPALANFGTSFGMGLVVTAFMMSLGFFKEAMIGNLGAVFGSIVSTRIMLRFTRKEFGVEKGKTALAEDPEAYRYRTIREGNLFQRVLDALLEGGKGGLEIGAQIVPGVLIICTLVLMMTFGAGTAGYDGSAYQGIPILPKVGEFLSWPLKVLFGFSSPNAIAFPITALGAVGAALALIPNFISEGLITGNDIAVFTAIGMTWSGYLSTHIAMMDSLGFRHLTTKAILSHTIGGIAAGVFAHYAFMIFLG</sequence>
<feature type="transmembrane region" description="Helical" evidence="1">
    <location>
        <begin position="7"/>
        <end position="25"/>
    </location>
</feature>